<organism evidence="3 4">
    <name type="scientific">Brassica napus</name>
    <name type="common">Rape</name>
    <dbReference type="NCBI Taxonomy" id="3708"/>
    <lineage>
        <taxon>Eukaryota</taxon>
        <taxon>Viridiplantae</taxon>
        <taxon>Streptophyta</taxon>
        <taxon>Embryophyta</taxon>
        <taxon>Tracheophyta</taxon>
        <taxon>Spermatophyta</taxon>
        <taxon>Magnoliopsida</taxon>
        <taxon>eudicotyledons</taxon>
        <taxon>Gunneridae</taxon>
        <taxon>Pentapetalae</taxon>
        <taxon>rosids</taxon>
        <taxon>malvids</taxon>
        <taxon>Brassicales</taxon>
        <taxon>Brassicaceae</taxon>
        <taxon>Brassiceae</taxon>
        <taxon>Brassica</taxon>
    </lineage>
</organism>
<accession>A0ABQ7ZVA3</accession>
<dbReference type="InterPro" id="IPR025558">
    <property type="entry name" value="DUF4283"/>
</dbReference>
<feature type="compositionally biased region" description="Basic and acidic residues" evidence="1">
    <location>
        <begin position="7"/>
        <end position="19"/>
    </location>
</feature>
<dbReference type="EMBL" id="JAGKQM010000014">
    <property type="protein sequence ID" value="KAH0883825.1"/>
    <property type="molecule type" value="Genomic_DNA"/>
</dbReference>
<name>A0ABQ7ZVA3_BRANA</name>
<feature type="region of interest" description="Disordered" evidence="1">
    <location>
        <begin position="1"/>
        <end position="29"/>
    </location>
</feature>
<protein>
    <recommendedName>
        <fullName evidence="2">DUF4283 domain-containing protein</fullName>
    </recommendedName>
</protein>
<dbReference type="InterPro" id="IPR040256">
    <property type="entry name" value="At4g02000-like"/>
</dbReference>
<comment type="caution">
    <text evidence="3">The sequence shown here is derived from an EMBL/GenBank/DDBJ whole genome shotgun (WGS) entry which is preliminary data.</text>
</comment>
<dbReference type="PANTHER" id="PTHR31286">
    <property type="entry name" value="GLYCINE-RICH CELL WALL STRUCTURAL PROTEIN 1.8-LIKE"/>
    <property type="match status" value="1"/>
</dbReference>
<evidence type="ECO:0000256" key="1">
    <source>
        <dbReference type="SAM" id="MobiDB-lite"/>
    </source>
</evidence>
<evidence type="ECO:0000313" key="4">
    <source>
        <dbReference type="Proteomes" id="UP000824890"/>
    </source>
</evidence>
<feature type="domain" description="DUF4283" evidence="2">
    <location>
        <begin position="37"/>
        <end position="116"/>
    </location>
</feature>
<evidence type="ECO:0000259" key="2">
    <source>
        <dbReference type="Pfam" id="PF14111"/>
    </source>
</evidence>
<keyword evidence="4" id="KW-1185">Reference proteome</keyword>
<evidence type="ECO:0000313" key="3">
    <source>
        <dbReference type="EMBL" id="KAH0883825.1"/>
    </source>
</evidence>
<gene>
    <name evidence="3" type="ORF">HID58_059921</name>
</gene>
<dbReference type="Pfam" id="PF14111">
    <property type="entry name" value="DUF4283"/>
    <property type="match status" value="1"/>
</dbReference>
<reference evidence="3 4" key="1">
    <citation type="submission" date="2021-05" db="EMBL/GenBank/DDBJ databases">
        <title>Genome Assembly of Synthetic Allotetraploid Brassica napus Reveals Homoeologous Exchanges between Subgenomes.</title>
        <authorList>
            <person name="Davis J.T."/>
        </authorList>
    </citation>
    <scope>NUCLEOTIDE SEQUENCE [LARGE SCALE GENOMIC DNA]</scope>
    <source>
        <strain evidence="4">cv. Da-Ae</strain>
        <tissue evidence="3">Seedling</tissue>
    </source>
</reference>
<dbReference type="PANTHER" id="PTHR31286:SF163">
    <property type="entry name" value="ZINC KNUCKLE CX2CX4HX4C DOMAIN-CONTAINING PROTEIN"/>
    <property type="match status" value="1"/>
</dbReference>
<dbReference type="Proteomes" id="UP000824890">
    <property type="component" value="Unassembled WGS sequence"/>
</dbReference>
<sequence length="361" mass="41189">MTQRFSQMEKGKWKPDTPQRRRQPIKIPPSDNSILIKDNKISLIGRVTYPPHPETKGGCRLLCQHWSVVGRITGRYLGSDLFQFHSKSEKDLQVILKKGPFHFKRWMLLLQRWEPNDFHALIPFWINIHGLPLYYWTDQALESIGSELGFVEEKKATKCRARIQVNGLRLLEMSLEISLPSGKVKKVEVKYENLEKHFFGCKSLSHGWRSVLLAGVISLLETTKWTSAKGTYKPTVAKRIIERWRRGNIARLNFVISPAVVVNPSVLAVPIDMRKLPDKTTTIVRSLGPLLLNGAANSDSGRLQDVKVQYLEDNFPQHILNSSGHASTYILPAKETVSPRFPPYQIFQQGQKSGGEKFENP</sequence>
<proteinExistence type="predicted"/>